<feature type="domain" description="Flavodoxin-like" evidence="6">
    <location>
        <begin position="85"/>
        <end position="273"/>
    </location>
</feature>
<dbReference type="EC" id="1.6.5.2" evidence="3"/>
<sequence length="283" mass="30937">MGQCTTLYPMSDNEGVVVRDNELTAVEPRADGNDDDNDVGASLLPQKWTRHLDLTFGATPVTYIALPDHFALQLIDKYMSLPRSIWNRYYSMNGHVESLAQEIKKGADSVEGVVAKLWQVPETLNNEELGKLKAKRKSDVPMITPEELLEGDGFVFGFPTRFGMMAAQFQAFLEGTGFTWPEQRLQGKPAGIFCSTGCQGGGQETTVLTAIPHLVSLGMLFVPIGYRLGAGMFEKVLKGGGPYGAGTYAGTDGLRMPNEIELRQAFHQGKCIANITKKLKQAS</sequence>
<dbReference type="GO" id="GO:0003955">
    <property type="term" value="F:NAD(P)H dehydrogenase (quinone) activity"/>
    <property type="evidence" value="ECO:0007669"/>
    <property type="project" value="UniProtKB-EC"/>
</dbReference>
<dbReference type="InterPro" id="IPR005025">
    <property type="entry name" value="FMN_Rdtase-like_dom"/>
</dbReference>
<dbReference type="FunFam" id="3.40.50.360:FF:000001">
    <property type="entry name" value="NAD(P)H dehydrogenase (Quinone) FQR1-like"/>
    <property type="match status" value="1"/>
</dbReference>
<organism evidence="7 8">
    <name type="scientific">Clitoria ternatea</name>
    <name type="common">Butterfly pea</name>
    <dbReference type="NCBI Taxonomy" id="43366"/>
    <lineage>
        <taxon>Eukaryota</taxon>
        <taxon>Viridiplantae</taxon>
        <taxon>Streptophyta</taxon>
        <taxon>Embryophyta</taxon>
        <taxon>Tracheophyta</taxon>
        <taxon>Spermatophyta</taxon>
        <taxon>Magnoliopsida</taxon>
        <taxon>eudicotyledons</taxon>
        <taxon>Gunneridae</taxon>
        <taxon>Pentapetalae</taxon>
        <taxon>rosids</taxon>
        <taxon>fabids</taxon>
        <taxon>Fabales</taxon>
        <taxon>Fabaceae</taxon>
        <taxon>Papilionoideae</taxon>
        <taxon>50 kb inversion clade</taxon>
        <taxon>NPAAA clade</taxon>
        <taxon>indigoferoid/millettioid clade</taxon>
        <taxon>Phaseoleae</taxon>
        <taxon>Clitoria</taxon>
    </lineage>
</organism>
<dbReference type="Proteomes" id="UP001359559">
    <property type="component" value="Unassembled WGS sequence"/>
</dbReference>
<evidence type="ECO:0000256" key="1">
    <source>
        <dbReference type="ARBA" id="ARBA00001917"/>
    </source>
</evidence>
<proteinExistence type="inferred from homology"/>
<reference evidence="7 8" key="1">
    <citation type="submission" date="2024-01" db="EMBL/GenBank/DDBJ databases">
        <title>The genomes of 5 underutilized Papilionoideae crops provide insights into root nodulation and disease resistance.</title>
        <authorList>
            <person name="Yuan L."/>
        </authorList>
    </citation>
    <scope>NUCLEOTIDE SEQUENCE [LARGE SCALE GENOMIC DNA]</scope>
    <source>
        <strain evidence="7">LY-2023</strain>
        <tissue evidence="7">Leaf</tissue>
    </source>
</reference>
<dbReference type="NCBIfam" id="TIGR01755">
    <property type="entry name" value="flav_wrbA"/>
    <property type="match status" value="1"/>
</dbReference>
<accession>A0AAN9ESF6</accession>
<evidence type="ECO:0000313" key="7">
    <source>
        <dbReference type="EMBL" id="KAK7262692.1"/>
    </source>
</evidence>
<evidence type="ECO:0000256" key="4">
    <source>
        <dbReference type="ARBA" id="ARBA00047678"/>
    </source>
</evidence>
<dbReference type="EMBL" id="JAYKXN010000008">
    <property type="protein sequence ID" value="KAK7262692.1"/>
    <property type="molecule type" value="Genomic_DNA"/>
</dbReference>
<dbReference type="GO" id="GO:0010181">
    <property type="term" value="F:FMN binding"/>
    <property type="evidence" value="ECO:0007669"/>
    <property type="project" value="InterPro"/>
</dbReference>
<gene>
    <name evidence="7" type="ORF">RJT34_30268</name>
</gene>
<name>A0AAN9ESF6_CLITE</name>
<comment type="catalytic activity">
    <reaction evidence="4">
        <text>a quinone + NADH + H(+) = a quinol + NAD(+)</text>
        <dbReference type="Rhea" id="RHEA:46160"/>
        <dbReference type="ChEBI" id="CHEBI:15378"/>
        <dbReference type="ChEBI" id="CHEBI:24646"/>
        <dbReference type="ChEBI" id="CHEBI:57540"/>
        <dbReference type="ChEBI" id="CHEBI:57945"/>
        <dbReference type="ChEBI" id="CHEBI:132124"/>
        <dbReference type="EC" id="1.6.5.2"/>
    </reaction>
</comment>
<evidence type="ECO:0000259" key="6">
    <source>
        <dbReference type="PROSITE" id="PS50902"/>
    </source>
</evidence>
<dbReference type="InterPro" id="IPR029039">
    <property type="entry name" value="Flavoprotein-like_sf"/>
</dbReference>
<dbReference type="Gene3D" id="3.40.50.360">
    <property type="match status" value="1"/>
</dbReference>
<dbReference type="PANTHER" id="PTHR30546:SF23">
    <property type="entry name" value="FLAVOPROTEIN-LIKE PROTEIN YCP4-RELATED"/>
    <property type="match status" value="1"/>
</dbReference>
<comment type="catalytic activity">
    <reaction evidence="5">
        <text>a quinone + NADPH + H(+) = a quinol + NADP(+)</text>
        <dbReference type="Rhea" id="RHEA:46164"/>
        <dbReference type="ChEBI" id="CHEBI:15378"/>
        <dbReference type="ChEBI" id="CHEBI:24646"/>
        <dbReference type="ChEBI" id="CHEBI:57783"/>
        <dbReference type="ChEBI" id="CHEBI:58349"/>
        <dbReference type="ChEBI" id="CHEBI:132124"/>
        <dbReference type="EC" id="1.6.5.2"/>
    </reaction>
</comment>
<dbReference type="GO" id="GO:0016020">
    <property type="term" value="C:membrane"/>
    <property type="evidence" value="ECO:0007669"/>
    <property type="project" value="TreeGrafter"/>
</dbReference>
<dbReference type="InterPro" id="IPR010089">
    <property type="entry name" value="Flavoprotein_WrbA-like"/>
</dbReference>
<dbReference type="PANTHER" id="PTHR30546">
    <property type="entry name" value="FLAVODOXIN-RELATED PROTEIN WRBA-RELATED"/>
    <property type="match status" value="1"/>
</dbReference>
<comment type="caution">
    <text evidence="7">The sequence shown here is derived from an EMBL/GenBank/DDBJ whole genome shotgun (WGS) entry which is preliminary data.</text>
</comment>
<evidence type="ECO:0000256" key="5">
    <source>
        <dbReference type="ARBA" id="ARBA00048983"/>
    </source>
</evidence>
<comment type="similarity">
    <text evidence="2">Belongs to the WrbA family.</text>
</comment>
<dbReference type="PROSITE" id="PS50902">
    <property type="entry name" value="FLAVODOXIN_LIKE"/>
    <property type="match status" value="1"/>
</dbReference>
<evidence type="ECO:0000256" key="3">
    <source>
        <dbReference type="ARBA" id="ARBA00012648"/>
    </source>
</evidence>
<dbReference type="Pfam" id="PF03358">
    <property type="entry name" value="FMN_red"/>
    <property type="match status" value="1"/>
</dbReference>
<dbReference type="SUPFAM" id="SSF52218">
    <property type="entry name" value="Flavoproteins"/>
    <property type="match status" value="1"/>
</dbReference>
<dbReference type="InterPro" id="IPR008254">
    <property type="entry name" value="Flavodoxin/NO_synth"/>
</dbReference>
<evidence type="ECO:0000256" key="2">
    <source>
        <dbReference type="ARBA" id="ARBA00006961"/>
    </source>
</evidence>
<dbReference type="AlphaFoldDB" id="A0AAN9ESF6"/>
<comment type="cofactor">
    <cofactor evidence="1">
        <name>FMN</name>
        <dbReference type="ChEBI" id="CHEBI:58210"/>
    </cofactor>
</comment>
<protein>
    <recommendedName>
        <fullName evidence="3">NAD(P)H dehydrogenase (quinone)</fullName>
        <ecNumber evidence="3">1.6.5.2</ecNumber>
    </recommendedName>
</protein>
<evidence type="ECO:0000313" key="8">
    <source>
        <dbReference type="Proteomes" id="UP001359559"/>
    </source>
</evidence>
<keyword evidence="8" id="KW-1185">Reference proteome</keyword>
<dbReference type="NCBIfam" id="NF002999">
    <property type="entry name" value="PRK03767.1"/>
    <property type="match status" value="1"/>
</dbReference>